<sequence>MDSYPARVAAIVNGAHERVANLASELRDEEECYREATIRDSEDLEQSLKRASEHQDQPEQPQEPVRPNRDSSPSWDDDDDFSDNTWLENVDD</sequence>
<feature type="region of interest" description="Disordered" evidence="1">
    <location>
        <begin position="26"/>
        <end position="92"/>
    </location>
</feature>
<dbReference type="AlphaFoldDB" id="A0A2N3XZ69"/>
<keyword evidence="3" id="KW-1185">Reference proteome</keyword>
<evidence type="ECO:0000313" key="2">
    <source>
        <dbReference type="EMBL" id="PKW15910.1"/>
    </source>
</evidence>
<comment type="caution">
    <text evidence="2">The sequence shown here is derived from an EMBL/GenBank/DDBJ whole genome shotgun (WGS) entry which is preliminary data.</text>
</comment>
<accession>A0A2N3XZ69</accession>
<dbReference type="STRING" id="994479.GCA_000194155_03525"/>
<organism evidence="2 3">
    <name type="scientific">Saccharopolyspora spinosa</name>
    <dbReference type="NCBI Taxonomy" id="60894"/>
    <lineage>
        <taxon>Bacteria</taxon>
        <taxon>Bacillati</taxon>
        <taxon>Actinomycetota</taxon>
        <taxon>Actinomycetes</taxon>
        <taxon>Pseudonocardiales</taxon>
        <taxon>Pseudonocardiaceae</taxon>
        <taxon>Saccharopolyspora</taxon>
    </lineage>
</organism>
<protein>
    <submittedName>
        <fullName evidence="2">Uncharacterized protein</fullName>
    </submittedName>
</protein>
<dbReference type="EMBL" id="PJNB01000001">
    <property type="protein sequence ID" value="PKW15910.1"/>
    <property type="molecule type" value="Genomic_DNA"/>
</dbReference>
<reference evidence="2" key="1">
    <citation type="submission" date="2017-12" db="EMBL/GenBank/DDBJ databases">
        <title>Sequencing the genomes of 1000 Actinobacteria strains.</title>
        <authorList>
            <person name="Klenk H.-P."/>
        </authorList>
    </citation>
    <scope>NUCLEOTIDE SEQUENCE [LARGE SCALE GENOMIC DNA]</scope>
    <source>
        <strain evidence="2">DSM 44228</strain>
    </source>
</reference>
<dbReference type="Proteomes" id="UP000233786">
    <property type="component" value="Unassembled WGS sequence"/>
</dbReference>
<name>A0A2N3XZ69_SACSN</name>
<dbReference type="RefSeq" id="WP_010696652.1">
    <property type="nucleotide sequence ID" value="NZ_CP061007.1"/>
</dbReference>
<proteinExistence type="predicted"/>
<evidence type="ECO:0000256" key="1">
    <source>
        <dbReference type="SAM" id="MobiDB-lite"/>
    </source>
</evidence>
<gene>
    <name evidence="2" type="ORF">A8926_3692</name>
</gene>
<feature type="compositionally biased region" description="Basic and acidic residues" evidence="1">
    <location>
        <begin position="33"/>
        <end position="57"/>
    </location>
</feature>
<evidence type="ECO:0000313" key="3">
    <source>
        <dbReference type="Proteomes" id="UP000233786"/>
    </source>
</evidence>